<keyword evidence="3" id="KW-0677">Repeat</keyword>
<reference evidence="9 10" key="1">
    <citation type="journal article" date="2015" name="Nature">
        <title>rRNA introns, odd ribosomes, and small enigmatic genomes across a large radiation of phyla.</title>
        <authorList>
            <person name="Brown C.T."/>
            <person name="Hug L.A."/>
            <person name="Thomas B.C."/>
            <person name="Sharon I."/>
            <person name="Castelle C.J."/>
            <person name="Singh A."/>
            <person name="Wilkins M.J."/>
            <person name="Williams K.H."/>
            <person name="Banfield J.F."/>
        </authorList>
    </citation>
    <scope>NUCLEOTIDE SEQUENCE [LARGE SCALE GENOMIC DNA]</scope>
</reference>
<dbReference type="CDD" id="cd16321">
    <property type="entry name" value="MraZ_C"/>
    <property type="match status" value="1"/>
</dbReference>
<evidence type="ECO:0000256" key="1">
    <source>
        <dbReference type="ARBA" id="ARBA00013860"/>
    </source>
</evidence>
<dbReference type="HAMAP" id="MF_01008">
    <property type="entry name" value="MraZ"/>
    <property type="match status" value="1"/>
</dbReference>
<protein>
    <recommendedName>
        <fullName evidence="1 7">Transcriptional regulator MraZ</fullName>
    </recommendedName>
</protein>
<dbReference type="GO" id="GO:0000976">
    <property type="term" value="F:transcription cis-regulatory region binding"/>
    <property type="evidence" value="ECO:0007669"/>
    <property type="project" value="TreeGrafter"/>
</dbReference>
<dbReference type="Gene3D" id="3.40.1550.20">
    <property type="entry name" value="Transcriptional regulator MraZ domain"/>
    <property type="match status" value="1"/>
</dbReference>
<dbReference type="InterPro" id="IPR035644">
    <property type="entry name" value="MraZ_C"/>
</dbReference>
<comment type="subcellular location">
    <subcellularLocation>
        <location evidence="7">Cytoplasm</location>
        <location evidence="7">Nucleoid</location>
    </subcellularLocation>
</comment>
<dbReference type="InterPro" id="IPR020603">
    <property type="entry name" value="MraZ_dom"/>
</dbReference>
<dbReference type="SUPFAM" id="SSF89447">
    <property type="entry name" value="AbrB/MazE/MraZ-like"/>
    <property type="match status" value="1"/>
</dbReference>
<dbReference type="PANTHER" id="PTHR34701">
    <property type="entry name" value="TRANSCRIPTIONAL REGULATOR MRAZ"/>
    <property type="match status" value="1"/>
</dbReference>
<comment type="subunit">
    <text evidence="7">Forms oligomers.</text>
</comment>
<comment type="similarity">
    <text evidence="7">Belongs to the MraZ family.</text>
</comment>
<evidence type="ECO:0000313" key="9">
    <source>
        <dbReference type="EMBL" id="KKR14721.1"/>
    </source>
</evidence>
<comment type="caution">
    <text evidence="9">The sequence shown here is derived from an EMBL/GenBank/DDBJ whole genome shotgun (WGS) entry which is preliminary data.</text>
</comment>
<dbReference type="GO" id="GO:0005737">
    <property type="term" value="C:cytoplasm"/>
    <property type="evidence" value="ECO:0007669"/>
    <property type="project" value="UniProtKB-UniRule"/>
</dbReference>
<dbReference type="EMBL" id="LBWS01000020">
    <property type="protein sequence ID" value="KKR14721.1"/>
    <property type="molecule type" value="Genomic_DNA"/>
</dbReference>
<proteinExistence type="inferred from homology"/>
<feature type="domain" description="SpoVT-AbrB" evidence="8">
    <location>
        <begin position="88"/>
        <end position="131"/>
    </location>
</feature>
<evidence type="ECO:0000259" key="8">
    <source>
        <dbReference type="PROSITE" id="PS51740"/>
    </source>
</evidence>
<dbReference type="InterPro" id="IPR007159">
    <property type="entry name" value="SpoVT-AbrB_dom"/>
</dbReference>
<keyword evidence="5 7" id="KW-0238">DNA-binding</keyword>
<keyword evidence="2 7" id="KW-0963">Cytoplasm</keyword>
<dbReference type="GO" id="GO:2000143">
    <property type="term" value="P:negative regulation of DNA-templated transcription initiation"/>
    <property type="evidence" value="ECO:0007669"/>
    <property type="project" value="TreeGrafter"/>
</dbReference>
<evidence type="ECO:0000256" key="3">
    <source>
        <dbReference type="ARBA" id="ARBA00022737"/>
    </source>
</evidence>
<dbReference type="PANTHER" id="PTHR34701:SF1">
    <property type="entry name" value="TRANSCRIPTIONAL REGULATOR MRAZ"/>
    <property type="match status" value="1"/>
</dbReference>
<dbReference type="GO" id="GO:0009295">
    <property type="term" value="C:nucleoid"/>
    <property type="evidence" value="ECO:0007669"/>
    <property type="project" value="UniProtKB-SubCell"/>
</dbReference>
<keyword evidence="4 7" id="KW-0805">Transcription regulation</keyword>
<dbReference type="PROSITE" id="PS51740">
    <property type="entry name" value="SPOVT_ABRB"/>
    <property type="match status" value="2"/>
</dbReference>
<sequence>MGRRGEFKDFYYMFIGEYQHSLDDKGRLAIPYKFRALLKKGCIIAKGLDGCLFLYTKTEWQSLAQELAKRTFNRANNRTISRYFLASATDLKFDTQGRVTISNYLRKFANLKKTVIIVGLYDRLEIWDEMAWNKYKAQTEKQTETIAETLDHLNNQ</sequence>
<dbReference type="InterPro" id="IPR035642">
    <property type="entry name" value="MraZ_N"/>
</dbReference>
<dbReference type="InterPro" id="IPR003444">
    <property type="entry name" value="MraZ"/>
</dbReference>
<evidence type="ECO:0000256" key="6">
    <source>
        <dbReference type="ARBA" id="ARBA00023163"/>
    </source>
</evidence>
<gene>
    <name evidence="7" type="primary">mraZ</name>
    <name evidence="9" type="ORF">UT42_C0020G0009</name>
</gene>
<name>A0A0G0NPL8_9BACT</name>
<evidence type="ECO:0000256" key="5">
    <source>
        <dbReference type="ARBA" id="ARBA00023125"/>
    </source>
</evidence>
<dbReference type="CDD" id="cd16320">
    <property type="entry name" value="MraZ_N"/>
    <property type="match status" value="1"/>
</dbReference>
<organism evidence="9 10">
    <name type="scientific">Candidatus Falkowbacteria bacterium GW2011_GWA2_39_24</name>
    <dbReference type="NCBI Taxonomy" id="1618634"/>
    <lineage>
        <taxon>Bacteria</taxon>
        <taxon>Candidatus Falkowiibacteriota</taxon>
    </lineage>
</organism>
<dbReference type="Proteomes" id="UP000034048">
    <property type="component" value="Unassembled WGS sequence"/>
</dbReference>
<dbReference type="Pfam" id="PF02381">
    <property type="entry name" value="MraZ"/>
    <property type="match status" value="2"/>
</dbReference>
<evidence type="ECO:0000256" key="2">
    <source>
        <dbReference type="ARBA" id="ARBA00022490"/>
    </source>
</evidence>
<dbReference type="InterPro" id="IPR037914">
    <property type="entry name" value="SpoVT-AbrB_sf"/>
</dbReference>
<feature type="domain" description="SpoVT-AbrB" evidence="8">
    <location>
        <begin position="17"/>
        <end position="59"/>
    </location>
</feature>
<accession>A0A0G0NPL8</accession>
<dbReference type="NCBIfam" id="TIGR00242">
    <property type="entry name" value="division/cell wall cluster transcriptional repressor MraZ"/>
    <property type="match status" value="1"/>
</dbReference>
<dbReference type="InterPro" id="IPR038619">
    <property type="entry name" value="MraZ_sf"/>
</dbReference>
<keyword evidence="6 7" id="KW-0804">Transcription</keyword>
<evidence type="ECO:0000313" key="10">
    <source>
        <dbReference type="Proteomes" id="UP000034048"/>
    </source>
</evidence>
<dbReference type="AlphaFoldDB" id="A0A0G0NPL8"/>
<dbReference type="PATRIC" id="fig|1618634.3.peg.272"/>
<evidence type="ECO:0000256" key="4">
    <source>
        <dbReference type="ARBA" id="ARBA00023015"/>
    </source>
</evidence>
<dbReference type="GO" id="GO:0003700">
    <property type="term" value="F:DNA-binding transcription factor activity"/>
    <property type="evidence" value="ECO:0007669"/>
    <property type="project" value="UniProtKB-UniRule"/>
</dbReference>
<evidence type="ECO:0000256" key="7">
    <source>
        <dbReference type="HAMAP-Rule" id="MF_01008"/>
    </source>
</evidence>